<dbReference type="Pfam" id="PF22741">
    <property type="entry name" value="PTP-NADK"/>
    <property type="match status" value="1"/>
</dbReference>
<reference evidence="7" key="1">
    <citation type="submission" date="2013-06" db="EMBL/GenBank/DDBJ databases">
        <authorList>
            <person name="Zhao Q."/>
        </authorList>
    </citation>
    <scope>NUCLEOTIDE SEQUENCE</scope>
    <source>
        <strain evidence="7">cv. W1943</strain>
    </source>
</reference>
<proteinExistence type="predicted"/>
<dbReference type="SUPFAM" id="SSF52799">
    <property type="entry name" value="(Phosphotyrosine protein) phosphatases II"/>
    <property type="match status" value="1"/>
</dbReference>
<dbReference type="Pfam" id="PF01535">
    <property type="entry name" value="PPR"/>
    <property type="match status" value="2"/>
</dbReference>
<dbReference type="InterPro" id="IPR002885">
    <property type="entry name" value="PPR_rpt"/>
</dbReference>
<sequence>MGRREVAAARGMVSSPRGRRSSPRGSGSTARDLSQLLWVGPVSEIEAYCHIFRAAEQLHAASRRHSVIQLQGECPVRYDVQAVNLPVLEAKVTAVLGWMLALRNQGQKEVLSGLSGVASAFQGSEDSTMERIPPLTLFRGKRCCESMRVALANYLVPSEAQWLDIWRMLQRLKMPDMIQVSQGLMVIPVQRYFQIGFRGGQFSGVQLEWLLSKGFKIIVNLWEEDVKDDLYLSAVQEAVSLGKIEVVQRFTEVVSDSVKKPIYLHCQEGNGRTSVMVSRWKQCWATQNGSLNGNDQLTNSPGFSSEGSKNSTSFTDHLRTKQSLSAEQNEPLTIKQLRFYGLEKLGHPSIVIIFYQLLLVLLMENHPAMEPPHLLRKGKSKLQGQQLILGHLMPAILKAILSLDHKNLLKGTIVKYLLACMPLPSTFFLDGREQVIFYPVLSQSLFKAYNMKFSMYEKIIISRPKKRSIQMSHVCCLLQSARTHCHLDLSSFLISARLELKIPDDARSNIWVSFDGKTRQQLSRDLSKAINLVQTRRNLVENDRVLLNPAHRAQQEYERTEKCSSRGSDVLRIANLLGVCKQVGSSFHFQNGKVDEWHEQPAAIGVDWVTIDGQIVGAWINLLGQQAHVHVLKEGFRFDSGPESDVFVGNSLVDMYLKTGSISDGAKVFERMAARDNVSWNAMIVGYAQNGRAKDALLLFERMLCSNERPDSVTMIGVLSACGHSGLVKEGRRYFQSMTEDHGIIPTRDHYTCMIDLLGRAGHLKEVEELIENMPMEPDAVLWASLLGACRLHKNIDMGEWAAGKLFELDPDNSGPYVLLSNMYAELGKWADVFRVRRSMKHRGVSKQPGCSWIEIGRKVNVFLARDNIHPCRNEIHDTLRIIQMQMSRMSIDAEIADDLMNFSSEAYDVYYLKNKKDDGKDT</sequence>
<protein>
    <recommendedName>
        <fullName evidence="5">DSP-PTPase phosphatase fused to NAD+ Kinase domain-containing protein</fullName>
    </recommendedName>
</protein>
<evidence type="ECO:0000259" key="5">
    <source>
        <dbReference type="Pfam" id="PF22741"/>
    </source>
</evidence>
<dbReference type="Pfam" id="PF14817">
    <property type="entry name" value="HAUS5"/>
    <property type="match status" value="1"/>
</dbReference>
<dbReference type="GO" id="GO:0051225">
    <property type="term" value="P:spindle assembly"/>
    <property type="evidence" value="ECO:0007669"/>
    <property type="project" value="InterPro"/>
</dbReference>
<feature type="region of interest" description="Disordered" evidence="4">
    <location>
        <begin position="294"/>
        <end position="324"/>
    </location>
</feature>
<dbReference type="InterPro" id="IPR029131">
    <property type="entry name" value="HAUS5"/>
</dbReference>
<dbReference type="PANTHER" id="PTHR47926">
    <property type="entry name" value="PENTATRICOPEPTIDE REPEAT-CONTAINING PROTEIN"/>
    <property type="match status" value="1"/>
</dbReference>
<dbReference type="Gene3D" id="1.25.40.10">
    <property type="entry name" value="Tetratricopeptide repeat domain"/>
    <property type="match status" value="2"/>
</dbReference>
<dbReference type="PROSITE" id="PS51375">
    <property type="entry name" value="PPR"/>
    <property type="match status" value="1"/>
</dbReference>
<dbReference type="FunFam" id="1.25.40.10:FF:000031">
    <property type="entry name" value="Pentatricopeptide repeat-containing protein mitochondrial"/>
    <property type="match status" value="1"/>
</dbReference>
<dbReference type="Pfam" id="PF20431">
    <property type="entry name" value="E_motif"/>
    <property type="match status" value="1"/>
</dbReference>
<feature type="repeat" description="PPR" evidence="3">
    <location>
        <begin position="676"/>
        <end position="710"/>
    </location>
</feature>
<feature type="domain" description="DSP-PTPase phosphatase fused to NAD+ Kinase" evidence="5">
    <location>
        <begin position="197"/>
        <end position="287"/>
    </location>
</feature>
<accession>A0A0E0P9F9</accession>
<organism evidence="6 7">
    <name type="scientific">Oryza rufipogon</name>
    <name type="common">Brownbeard rice</name>
    <name type="synonym">Asian wild rice</name>
    <dbReference type="NCBI Taxonomy" id="4529"/>
    <lineage>
        <taxon>Eukaryota</taxon>
        <taxon>Viridiplantae</taxon>
        <taxon>Streptophyta</taxon>
        <taxon>Embryophyta</taxon>
        <taxon>Tracheophyta</taxon>
        <taxon>Spermatophyta</taxon>
        <taxon>Magnoliopsida</taxon>
        <taxon>Liliopsida</taxon>
        <taxon>Poales</taxon>
        <taxon>Poaceae</taxon>
        <taxon>BOP clade</taxon>
        <taxon>Oryzoideae</taxon>
        <taxon>Oryzeae</taxon>
        <taxon>Oryzinae</taxon>
        <taxon>Oryza</taxon>
    </lineage>
</organism>
<evidence type="ECO:0000313" key="7">
    <source>
        <dbReference type="Proteomes" id="UP000008022"/>
    </source>
</evidence>
<dbReference type="GO" id="GO:0070652">
    <property type="term" value="C:HAUS complex"/>
    <property type="evidence" value="ECO:0007669"/>
    <property type="project" value="InterPro"/>
</dbReference>
<dbReference type="InterPro" id="IPR055214">
    <property type="entry name" value="PTP-NADK"/>
</dbReference>
<reference evidence="6" key="2">
    <citation type="submission" date="2015-06" db="UniProtKB">
        <authorList>
            <consortium name="EnsemblPlants"/>
        </authorList>
    </citation>
    <scope>IDENTIFICATION</scope>
</reference>
<dbReference type="InterPro" id="IPR011990">
    <property type="entry name" value="TPR-like_helical_dom_sf"/>
</dbReference>
<dbReference type="InterPro" id="IPR029021">
    <property type="entry name" value="Prot-tyrosine_phosphatase-like"/>
</dbReference>
<dbReference type="PROSITE" id="PS00383">
    <property type="entry name" value="TYR_PHOSPHATASE_1"/>
    <property type="match status" value="1"/>
</dbReference>
<keyword evidence="2" id="KW-0809">Transit peptide</keyword>
<dbReference type="PANTHER" id="PTHR47926:SF433">
    <property type="entry name" value="PENTATRICOPEPTIDE REPEAT-CONTAINING PROTEIN"/>
    <property type="match status" value="1"/>
</dbReference>
<dbReference type="HOGENOM" id="CLU_014346_0_0_1"/>
<dbReference type="NCBIfam" id="TIGR00756">
    <property type="entry name" value="PPR"/>
    <property type="match status" value="1"/>
</dbReference>
<dbReference type="FunFam" id="1.25.40.10:FF:000853">
    <property type="entry name" value="Pentatricopeptide repeat-containing protein At2g13600"/>
    <property type="match status" value="1"/>
</dbReference>
<evidence type="ECO:0000256" key="3">
    <source>
        <dbReference type="PROSITE-ProRule" id="PRU00708"/>
    </source>
</evidence>
<dbReference type="Gramene" id="ORUFI04G14520.1">
    <property type="protein sequence ID" value="ORUFI04G14520.1"/>
    <property type="gene ID" value="ORUFI04G14520"/>
</dbReference>
<keyword evidence="1" id="KW-0677">Repeat</keyword>
<dbReference type="eggNOG" id="KOG2178">
    <property type="taxonomic scope" value="Eukaryota"/>
</dbReference>
<evidence type="ECO:0000256" key="2">
    <source>
        <dbReference type="ARBA" id="ARBA00022946"/>
    </source>
</evidence>
<dbReference type="AlphaFoldDB" id="A0A0E0P9F9"/>
<evidence type="ECO:0000256" key="4">
    <source>
        <dbReference type="SAM" id="MobiDB-lite"/>
    </source>
</evidence>
<dbReference type="InterPro" id="IPR016130">
    <property type="entry name" value="Tyr_Pase_AS"/>
</dbReference>
<dbReference type="GO" id="GO:0003723">
    <property type="term" value="F:RNA binding"/>
    <property type="evidence" value="ECO:0007669"/>
    <property type="project" value="InterPro"/>
</dbReference>
<dbReference type="Gene3D" id="3.90.190.10">
    <property type="entry name" value="Protein tyrosine phosphatase superfamily"/>
    <property type="match status" value="1"/>
</dbReference>
<dbReference type="Proteomes" id="UP000008022">
    <property type="component" value="Unassembled WGS sequence"/>
</dbReference>
<evidence type="ECO:0000313" key="6">
    <source>
        <dbReference type="EnsemblPlants" id="ORUFI04G14520.1"/>
    </source>
</evidence>
<name>A0A0E0P9F9_ORYRU</name>
<evidence type="ECO:0000256" key="1">
    <source>
        <dbReference type="ARBA" id="ARBA00022737"/>
    </source>
</evidence>
<dbReference type="InterPro" id="IPR046960">
    <property type="entry name" value="PPR_At4g14850-like_plant"/>
</dbReference>
<dbReference type="EnsemblPlants" id="ORUFI04G14520.1">
    <property type="protein sequence ID" value="ORUFI04G14520.1"/>
    <property type="gene ID" value="ORUFI04G14520"/>
</dbReference>
<dbReference type="STRING" id="4529.A0A0E0P9F9"/>
<keyword evidence="7" id="KW-1185">Reference proteome</keyword>
<dbReference type="InterPro" id="IPR046848">
    <property type="entry name" value="E_motif"/>
</dbReference>
<dbReference type="GO" id="GO:0009451">
    <property type="term" value="P:RNA modification"/>
    <property type="evidence" value="ECO:0007669"/>
    <property type="project" value="InterPro"/>
</dbReference>
<dbReference type="Pfam" id="PF13041">
    <property type="entry name" value="PPR_2"/>
    <property type="match status" value="1"/>
</dbReference>
<feature type="region of interest" description="Disordered" evidence="4">
    <location>
        <begin position="1"/>
        <end position="30"/>
    </location>
</feature>
<dbReference type="eggNOG" id="KOG4197">
    <property type="taxonomic scope" value="Eukaryota"/>
</dbReference>